<comment type="caution">
    <text evidence="1">The sequence shown here is derived from an EMBL/GenBank/DDBJ whole genome shotgun (WGS) entry which is preliminary data.</text>
</comment>
<sequence length="121" mass="13663">MFYMLIALILNRQLTSTASPTIALTFHRQDQFDLALKVFLAIRSEDWYKTDLSLYAKQVSLMASKGMMDEIDRLMTDVETRDVISTNGKGLVTAIKALLAVDRAGSTVKGVLDDEVWWMEV</sequence>
<proteinExistence type="predicted"/>
<keyword evidence="2" id="KW-1185">Reference proteome</keyword>
<dbReference type="EMBL" id="CM042020">
    <property type="protein sequence ID" value="KAI3822505.1"/>
    <property type="molecule type" value="Genomic_DNA"/>
</dbReference>
<evidence type="ECO:0000313" key="2">
    <source>
        <dbReference type="Proteomes" id="UP001056120"/>
    </source>
</evidence>
<organism evidence="1 2">
    <name type="scientific">Smallanthus sonchifolius</name>
    <dbReference type="NCBI Taxonomy" id="185202"/>
    <lineage>
        <taxon>Eukaryota</taxon>
        <taxon>Viridiplantae</taxon>
        <taxon>Streptophyta</taxon>
        <taxon>Embryophyta</taxon>
        <taxon>Tracheophyta</taxon>
        <taxon>Spermatophyta</taxon>
        <taxon>Magnoliopsida</taxon>
        <taxon>eudicotyledons</taxon>
        <taxon>Gunneridae</taxon>
        <taxon>Pentapetalae</taxon>
        <taxon>asterids</taxon>
        <taxon>campanulids</taxon>
        <taxon>Asterales</taxon>
        <taxon>Asteraceae</taxon>
        <taxon>Asteroideae</taxon>
        <taxon>Heliantheae alliance</taxon>
        <taxon>Millerieae</taxon>
        <taxon>Smallanthus</taxon>
    </lineage>
</organism>
<dbReference type="Proteomes" id="UP001056120">
    <property type="component" value="Linkage Group LG03"/>
</dbReference>
<gene>
    <name evidence="1" type="ORF">L1987_10095</name>
</gene>
<reference evidence="1 2" key="2">
    <citation type="journal article" date="2022" name="Mol. Ecol. Resour.">
        <title>The genomes of chicory, endive, great burdock and yacon provide insights into Asteraceae paleo-polyploidization history and plant inulin production.</title>
        <authorList>
            <person name="Fan W."/>
            <person name="Wang S."/>
            <person name="Wang H."/>
            <person name="Wang A."/>
            <person name="Jiang F."/>
            <person name="Liu H."/>
            <person name="Zhao H."/>
            <person name="Xu D."/>
            <person name="Zhang Y."/>
        </authorList>
    </citation>
    <scope>NUCLEOTIDE SEQUENCE [LARGE SCALE GENOMIC DNA]</scope>
    <source>
        <strain evidence="2">cv. Yunnan</strain>
        <tissue evidence="1">Leaves</tissue>
    </source>
</reference>
<evidence type="ECO:0000313" key="1">
    <source>
        <dbReference type="EMBL" id="KAI3822505.1"/>
    </source>
</evidence>
<reference evidence="2" key="1">
    <citation type="journal article" date="2022" name="Mol. Ecol. Resour.">
        <title>The genomes of chicory, endive, great burdock and yacon provide insights into Asteraceae palaeo-polyploidization history and plant inulin production.</title>
        <authorList>
            <person name="Fan W."/>
            <person name="Wang S."/>
            <person name="Wang H."/>
            <person name="Wang A."/>
            <person name="Jiang F."/>
            <person name="Liu H."/>
            <person name="Zhao H."/>
            <person name="Xu D."/>
            <person name="Zhang Y."/>
        </authorList>
    </citation>
    <scope>NUCLEOTIDE SEQUENCE [LARGE SCALE GENOMIC DNA]</scope>
    <source>
        <strain evidence="2">cv. Yunnan</strain>
    </source>
</reference>
<protein>
    <submittedName>
        <fullName evidence="1">Uncharacterized protein</fullName>
    </submittedName>
</protein>
<accession>A0ACB9JRA9</accession>
<name>A0ACB9JRA9_9ASTR</name>